<dbReference type="InterPro" id="IPR020476">
    <property type="entry name" value="Nudix_hydrolase"/>
</dbReference>
<gene>
    <name evidence="7" type="ORF">GCWU0000282_002091</name>
</gene>
<name>V2Y555_9FIRM</name>
<dbReference type="Pfam" id="PF00293">
    <property type="entry name" value="NUDIX"/>
    <property type="match status" value="1"/>
</dbReference>
<dbReference type="PROSITE" id="PS51462">
    <property type="entry name" value="NUDIX"/>
    <property type="match status" value="1"/>
</dbReference>
<dbReference type="eggNOG" id="COG1051">
    <property type="taxonomic scope" value="Bacteria"/>
</dbReference>
<organism evidence="7 8">
    <name type="scientific">Catonella morbi ATCC 51271</name>
    <dbReference type="NCBI Taxonomy" id="592026"/>
    <lineage>
        <taxon>Bacteria</taxon>
        <taxon>Bacillati</taxon>
        <taxon>Bacillota</taxon>
        <taxon>Clostridia</taxon>
        <taxon>Lachnospirales</taxon>
        <taxon>Lachnospiraceae</taxon>
        <taxon>Catonella</taxon>
    </lineage>
</organism>
<dbReference type="GO" id="GO:0016818">
    <property type="term" value="F:hydrolase activity, acting on acid anhydrides, in phosphorus-containing anhydrides"/>
    <property type="evidence" value="ECO:0007669"/>
    <property type="project" value="TreeGrafter"/>
</dbReference>
<evidence type="ECO:0000256" key="2">
    <source>
        <dbReference type="ARBA" id="ARBA00005582"/>
    </source>
</evidence>
<dbReference type="Proteomes" id="UP000018227">
    <property type="component" value="Unassembled WGS sequence"/>
</dbReference>
<dbReference type="EMBL" id="ACIL03000013">
    <property type="protein sequence ID" value="ESL03217.1"/>
    <property type="molecule type" value="Genomic_DNA"/>
</dbReference>
<evidence type="ECO:0000256" key="1">
    <source>
        <dbReference type="ARBA" id="ARBA00001946"/>
    </source>
</evidence>
<keyword evidence="3" id="KW-0479">Metal-binding</keyword>
<evidence type="ECO:0000313" key="8">
    <source>
        <dbReference type="Proteomes" id="UP000018227"/>
    </source>
</evidence>
<keyword evidence="5" id="KW-0460">Magnesium</keyword>
<dbReference type="HOGENOM" id="CLU_037162_17_0_9"/>
<keyword evidence="4 7" id="KW-0378">Hydrolase</keyword>
<dbReference type="Gene3D" id="3.90.79.10">
    <property type="entry name" value="Nucleoside Triphosphate Pyrophosphohydrolase"/>
    <property type="match status" value="1"/>
</dbReference>
<feature type="domain" description="Nudix hydrolase" evidence="6">
    <location>
        <begin position="14"/>
        <end position="138"/>
    </location>
</feature>
<sequence length="162" mass="19107">MFRERQDIMERKVKIELTNLCLIYDEERVLVQEKVGTGYEKGLVFPGGHVEDGESLRDSVIREVKEETGLTISNPQPCGYKDWILKDGTRYLVLLYKTNQYTGKIKNSDEGRVFWLDRRDIPTANLIWNMRELMEIFETDNYSEFFCREGIDIMPDRRNLLG</sequence>
<proteinExistence type="inferred from homology"/>
<accession>V2Y555</accession>
<evidence type="ECO:0000256" key="3">
    <source>
        <dbReference type="ARBA" id="ARBA00022723"/>
    </source>
</evidence>
<dbReference type="InterPro" id="IPR000086">
    <property type="entry name" value="NUDIX_hydrolase_dom"/>
</dbReference>
<reference evidence="7 8" key="1">
    <citation type="submission" date="2013-06" db="EMBL/GenBank/DDBJ databases">
        <authorList>
            <person name="Weinstock G."/>
            <person name="Sodergren E."/>
            <person name="Clifton S."/>
            <person name="Fulton L."/>
            <person name="Fulton B."/>
            <person name="Courtney L."/>
            <person name="Fronick C."/>
            <person name="Harrison M."/>
            <person name="Strong C."/>
            <person name="Farmer C."/>
            <person name="Delahaunty K."/>
            <person name="Markovic C."/>
            <person name="Hall O."/>
            <person name="Minx P."/>
            <person name="Tomlinson C."/>
            <person name="Mitreva M."/>
            <person name="Nelson J."/>
            <person name="Hou S."/>
            <person name="Wollam A."/>
            <person name="Pepin K.H."/>
            <person name="Johnson M."/>
            <person name="Bhonagiri V."/>
            <person name="Nash W.E."/>
            <person name="Warren W."/>
            <person name="Chinwalla A."/>
            <person name="Mardis E.R."/>
            <person name="Wilson R.K."/>
        </authorList>
    </citation>
    <scope>NUCLEOTIDE SEQUENCE [LARGE SCALE GENOMIC DNA]</scope>
    <source>
        <strain evidence="7 8">ATCC 51271</strain>
    </source>
</reference>
<dbReference type="SUPFAM" id="SSF55811">
    <property type="entry name" value="Nudix"/>
    <property type="match status" value="1"/>
</dbReference>
<dbReference type="CDD" id="cd18875">
    <property type="entry name" value="NUDIX_Hydrolase"/>
    <property type="match status" value="1"/>
</dbReference>
<comment type="caution">
    <text evidence="7">The sequence shown here is derived from an EMBL/GenBank/DDBJ whole genome shotgun (WGS) entry which is preliminary data.</text>
</comment>
<keyword evidence="8" id="KW-1185">Reference proteome</keyword>
<dbReference type="PANTHER" id="PTHR43758:SF2">
    <property type="entry name" value="OXIDIZED PURINE NUCLEOSIDE TRIPHOSPHATE HYDROLASE"/>
    <property type="match status" value="1"/>
</dbReference>
<protein>
    <submittedName>
        <fullName evidence="7">Hydrolase, NUDIX family</fullName>
    </submittedName>
</protein>
<dbReference type="GO" id="GO:0005737">
    <property type="term" value="C:cytoplasm"/>
    <property type="evidence" value="ECO:0007669"/>
    <property type="project" value="TreeGrafter"/>
</dbReference>
<dbReference type="InterPro" id="IPR015797">
    <property type="entry name" value="NUDIX_hydrolase-like_dom_sf"/>
</dbReference>
<evidence type="ECO:0000313" key="7">
    <source>
        <dbReference type="EMBL" id="ESL03217.1"/>
    </source>
</evidence>
<dbReference type="STRING" id="592026.GCWU0000282_002091"/>
<evidence type="ECO:0000259" key="6">
    <source>
        <dbReference type="PROSITE" id="PS51462"/>
    </source>
</evidence>
<dbReference type="PRINTS" id="PR00502">
    <property type="entry name" value="NUDIXFAMILY"/>
</dbReference>
<dbReference type="GO" id="GO:0046872">
    <property type="term" value="F:metal ion binding"/>
    <property type="evidence" value="ECO:0007669"/>
    <property type="project" value="UniProtKB-KW"/>
</dbReference>
<dbReference type="AlphaFoldDB" id="V2Y555"/>
<evidence type="ECO:0000256" key="5">
    <source>
        <dbReference type="ARBA" id="ARBA00022842"/>
    </source>
</evidence>
<dbReference type="OrthoDB" id="9788922at2"/>
<dbReference type="PANTHER" id="PTHR43758">
    <property type="entry name" value="7,8-DIHYDRO-8-OXOGUANINE TRIPHOSPHATASE"/>
    <property type="match status" value="1"/>
</dbReference>
<comment type="similarity">
    <text evidence="2">Belongs to the Nudix hydrolase family.</text>
</comment>
<comment type="cofactor">
    <cofactor evidence="1">
        <name>Mg(2+)</name>
        <dbReference type="ChEBI" id="CHEBI:18420"/>
    </cofactor>
</comment>
<evidence type="ECO:0000256" key="4">
    <source>
        <dbReference type="ARBA" id="ARBA00022801"/>
    </source>
</evidence>